<evidence type="ECO:0000313" key="2">
    <source>
        <dbReference type="Proteomes" id="UP000053480"/>
    </source>
</evidence>
<reference evidence="1" key="1">
    <citation type="submission" date="2024-07" db="EMBL/GenBank/DDBJ databases">
        <title>Metagenome and Metagenome-Assembled Genomes of Archaea from a hot spring from the geothermal field of Los Azufres, Mexico.</title>
        <authorList>
            <person name="Marin-Paredes R."/>
            <person name="Martinez-Romero E."/>
            <person name="Servin-Garciduenas L.E."/>
        </authorList>
    </citation>
    <scope>NUCLEOTIDE SEQUENCE</scope>
    <source>
        <strain evidence="1">AZ1-454</strain>
    </source>
</reference>
<keyword evidence="1" id="KW-0378">Hydrolase</keyword>
<accession>A0ACC6TLT7</accession>
<sequence>MQGTEPSDSELLRIALEATKNSYAPYSRIQVGAALLTESGKVFTGCNVENSSYGLSICAERVAVFNAINSGERKFKKIAVINSEGKGMIPCGACRQVLAEFSEDIEVITLDSNNRIVKYKLSELLPHAFRLGEG</sequence>
<gene>
    <name evidence="1" type="primary">cdd</name>
    <name evidence="1" type="ORF">TQ35_0001285</name>
</gene>
<dbReference type="EMBL" id="JZWS03000001">
    <property type="protein sequence ID" value="MEW9490831.1"/>
    <property type="molecule type" value="Genomic_DNA"/>
</dbReference>
<dbReference type="EC" id="3.5.4.5" evidence="1"/>
<organism evidence="1 2">
    <name type="scientific">Candidatus Aramenus sulfurataquae</name>
    <dbReference type="NCBI Taxonomy" id="1326980"/>
    <lineage>
        <taxon>Archaea</taxon>
        <taxon>Thermoproteota</taxon>
        <taxon>Thermoprotei</taxon>
        <taxon>Sulfolobales</taxon>
        <taxon>Sulfolobaceae</taxon>
        <taxon>Candidatus Aramenus</taxon>
    </lineage>
</organism>
<evidence type="ECO:0000313" key="1">
    <source>
        <dbReference type="EMBL" id="MEW9490831.1"/>
    </source>
</evidence>
<comment type="caution">
    <text evidence="1">The sequence shown here is derived from an EMBL/GenBank/DDBJ whole genome shotgun (WGS) entry which is preliminary data.</text>
</comment>
<name>A0ACC6TLT7_9CREN</name>
<proteinExistence type="predicted"/>
<dbReference type="Proteomes" id="UP000053480">
    <property type="component" value="Unassembled WGS sequence"/>
</dbReference>
<protein>
    <submittedName>
        <fullName evidence="1">Cytidine deaminase</fullName>
        <ecNumber evidence="1">3.5.4.5</ecNumber>
    </submittedName>
</protein>